<dbReference type="InterPro" id="IPR052186">
    <property type="entry name" value="Hydantoin_racemase-like"/>
</dbReference>
<protein>
    <submittedName>
        <fullName evidence="2">Hydantoin racemase</fullName>
    </submittedName>
</protein>
<dbReference type="Gene3D" id="3.40.50.12500">
    <property type="match status" value="1"/>
</dbReference>
<reference evidence="2" key="2">
    <citation type="submission" date="2020-09" db="EMBL/GenBank/DDBJ databases">
        <authorList>
            <person name="Sun Q."/>
            <person name="Sedlacek I."/>
        </authorList>
    </citation>
    <scope>NUCLEOTIDE SEQUENCE</scope>
    <source>
        <strain evidence="2">CCM 7897</strain>
    </source>
</reference>
<name>A0A917FE61_9HYPH</name>
<dbReference type="AlphaFoldDB" id="A0A917FE61"/>
<dbReference type="Proteomes" id="UP000606044">
    <property type="component" value="Unassembled WGS sequence"/>
</dbReference>
<dbReference type="EMBL" id="BMCT01000006">
    <property type="protein sequence ID" value="GGF74845.1"/>
    <property type="molecule type" value="Genomic_DNA"/>
</dbReference>
<evidence type="ECO:0000256" key="1">
    <source>
        <dbReference type="ARBA" id="ARBA00038414"/>
    </source>
</evidence>
<comment type="caution">
    <text evidence="2">The sequence shown here is derived from an EMBL/GenBank/DDBJ whole genome shotgun (WGS) entry which is preliminary data.</text>
</comment>
<evidence type="ECO:0000313" key="2">
    <source>
        <dbReference type="EMBL" id="GGF74845.1"/>
    </source>
</evidence>
<gene>
    <name evidence="2" type="ORF">GCM10007301_38400</name>
</gene>
<dbReference type="Pfam" id="PF01177">
    <property type="entry name" value="Asp_Glu_race"/>
    <property type="match status" value="1"/>
</dbReference>
<dbReference type="InterPro" id="IPR053714">
    <property type="entry name" value="Iso_Racemase_Enz_sf"/>
</dbReference>
<organism evidence="2 3">
    <name type="scientific">Azorhizobium oxalatiphilum</name>
    <dbReference type="NCBI Taxonomy" id="980631"/>
    <lineage>
        <taxon>Bacteria</taxon>
        <taxon>Pseudomonadati</taxon>
        <taxon>Pseudomonadota</taxon>
        <taxon>Alphaproteobacteria</taxon>
        <taxon>Hyphomicrobiales</taxon>
        <taxon>Xanthobacteraceae</taxon>
        <taxon>Azorhizobium</taxon>
    </lineage>
</organism>
<reference evidence="2" key="1">
    <citation type="journal article" date="2014" name="Int. J. Syst. Evol. Microbiol.">
        <title>Complete genome sequence of Corynebacterium casei LMG S-19264T (=DSM 44701T), isolated from a smear-ripened cheese.</title>
        <authorList>
            <consortium name="US DOE Joint Genome Institute (JGI-PGF)"/>
            <person name="Walter F."/>
            <person name="Albersmeier A."/>
            <person name="Kalinowski J."/>
            <person name="Ruckert C."/>
        </authorList>
    </citation>
    <scope>NUCLEOTIDE SEQUENCE</scope>
    <source>
        <strain evidence="2">CCM 7897</strain>
    </source>
</reference>
<dbReference type="InterPro" id="IPR015942">
    <property type="entry name" value="Asp/Glu/hydantoin_racemase"/>
</dbReference>
<evidence type="ECO:0000313" key="3">
    <source>
        <dbReference type="Proteomes" id="UP000606044"/>
    </source>
</evidence>
<proteinExistence type="inferred from homology"/>
<dbReference type="GO" id="GO:0047661">
    <property type="term" value="F:amino-acid racemase activity"/>
    <property type="evidence" value="ECO:0007669"/>
    <property type="project" value="InterPro"/>
</dbReference>
<accession>A0A917FE61</accession>
<dbReference type="PANTHER" id="PTHR28047">
    <property type="entry name" value="PROTEIN DCG1"/>
    <property type="match status" value="1"/>
</dbReference>
<keyword evidence="3" id="KW-1185">Reference proteome</keyword>
<sequence>MARGVGSWHKARTAHPIRDRPMTPHLLLINPNSNAATTAMMQDIVQRAAGGRIAIEAVTAPDGPPMITTPAALQAAATGVVEMGRAHGPGCRGIIVGAFGDPGRETLAAAVTVPVAGLCAASMQAAAAGGRRFAVATVTPDLIASIAEAAERLGLAGQFAGTRCSTTDPLALAADPDALTRTLAELTQTAIAEDGAQAVIIGGGPLGQAAEQLAPRFAVPVLAPLTCALEQLLARPDVAG</sequence>
<comment type="similarity">
    <text evidence="1">Belongs to the HyuE racemase family.</text>
</comment>
<dbReference type="PANTHER" id="PTHR28047:SF5">
    <property type="entry name" value="PROTEIN DCG1"/>
    <property type="match status" value="1"/>
</dbReference>